<dbReference type="RefSeq" id="WP_221857461.1">
    <property type="nucleotide sequence ID" value="NZ_BAAAYV010000010.1"/>
</dbReference>
<feature type="domain" description="WYL" evidence="1">
    <location>
        <begin position="152"/>
        <end position="216"/>
    </location>
</feature>
<dbReference type="InterPro" id="IPR057727">
    <property type="entry name" value="WCX_dom"/>
</dbReference>
<accession>A0ABP7BIU4</accession>
<reference evidence="5" key="1">
    <citation type="journal article" date="2019" name="Int. J. Syst. Evol. Microbiol.">
        <title>The Global Catalogue of Microorganisms (GCM) 10K type strain sequencing project: providing services to taxonomists for standard genome sequencing and annotation.</title>
        <authorList>
            <consortium name="The Broad Institute Genomics Platform"/>
            <consortium name="The Broad Institute Genome Sequencing Center for Infectious Disease"/>
            <person name="Wu L."/>
            <person name="Ma J."/>
        </authorList>
    </citation>
    <scope>NUCLEOTIDE SEQUENCE [LARGE SCALE GENOMIC DNA]</scope>
    <source>
        <strain evidence="5">JCM 16546</strain>
    </source>
</reference>
<organism evidence="4 5">
    <name type="scientific">Microbacterium marinilacus</name>
    <dbReference type="NCBI Taxonomy" id="415209"/>
    <lineage>
        <taxon>Bacteria</taxon>
        <taxon>Bacillati</taxon>
        <taxon>Actinomycetota</taxon>
        <taxon>Actinomycetes</taxon>
        <taxon>Micrococcales</taxon>
        <taxon>Microbacteriaceae</taxon>
        <taxon>Microbacterium</taxon>
    </lineage>
</organism>
<proteinExistence type="predicted"/>
<dbReference type="PANTHER" id="PTHR34580:SF1">
    <property type="entry name" value="PROTEIN PAFC"/>
    <property type="match status" value="1"/>
</dbReference>
<gene>
    <name evidence="4" type="ORF">GCM10022202_22070</name>
</gene>
<feature type="domain" description="PafC HTH" evidence="2">
    <location>
        <begin position="8"/>
        <end position="130"/>
    </location>
</feature>
<name>A0ABP7BIU4_9MICO</name>
<sequence>MTRLLAADRVGILLTLVPYLIERGEVPVAEAARDFDVSPDQMRQIVEKLTVIGRPGHGDYVQMPDDLFDINWDLLEQQDVIEITQAVGLERAPRLTAREAAALLAGLRLASSLPGVAGSEVLTGLLAKLSHGASATPAEVVVTPEPVDEVRTLVSRALREQVALSFTYRRPDAGATTRTVDPVKLIVTEGQWYLQGWCHLRRAMRNFLLERVSEPQLTDIPIAHGHEPVPDLFEPGENDEVAVVRFATELGPLVGDYLAGAETVDEDGTTTARLRVSDARSLKRLAARRAGRVEILEPASARRAAAEWASEALALYETD</sequence>
<evidence type="ECO:0000259" key="2">
    <source>
        <dbReference type="Pfam" id="PF19187"/>
    </source>
</evidence>
<protein>
    <submittedName>
        <fullName evidence="4">WYL domain-containing protein</fullName>
    </submittedName>
</protein>
<evidence type="ECO:0000259" key="1">
    <source>
        <dbReference type="Pfam" id="PF13280"/>
    </source>
</evidence>
<dbReference type="InterPro" id="IPR026881">
    <property type="entry name" value="WYL_dom"/>
</dbReference>
<feature type="domain" description="WCX" evidence="3">
    <location>
        <begin position="241"/>
        <end position="313"/>
    </location>
</feature>
<dbReference type="Pfam" id="PF13280">
    <property type="entry name" value="WYL"/>
    <property type="match status" value="1"/>
</dbReference>
<dbReference type="PROSITE" id="PS52050">
    <property type="entry name" value="WYL"/>
    <property type="match status" value="1"/>
</dbReference>
<dbReference type="EMBL" id="BAAAYV010000010">
    <property type="protein sequence ID" value="GAA3660664.1"/>
    <property type="molecule type" value="Genomic_DNA"/>
</dbReference>
<keyword evidence="5" id="KW-1185">Reference proteome</keyword>
<comment type="caution">
    <text evidence="4">The sequence shown here is derived from an EMBL/GenBank/DDBJ whole genome shotgun (WGS) entry which is preliminary data.</text>
</comment>
<evidence type="ECO:0000313" key="4">
    <source>
        <dbReference type="EMBL" id="GAA3660664.1"/>
    </source>
</evidence>
<evidence type="ECO:0000259" key="3">
    <source>
        <dbReference type="Pfam" id="PF25583"/>
    </source>
</evidence>
<dbReference type="Proteomes" id="UP001410795">
    <property type="component" value="Unassembled WGS sequence"/>
</dbReference>
<evidence type="ECO:0000313" key="5">
    <source>
        <dbReference type="Proteomes" id="UP001410795"/>
    </source>
</evidence>
<dbReference type="InterPro" id="IPR051534">
    <property type="entry name" value="CBASS_pafABC_assoc_protein"/>
</dbReference>
<dbReference type="PIRSF" id="PIRSF016838">
    <property type="entry name" value="PafC"/>
    <property type="match status" value="1"/>
</dbReference>
<dbReference type="InterPro" id="IPR028349">
    <property type="entry name" value="PafC-like"/>
</dbReference>
<dbReference type="Pfam" id="PF25583">
    <property type="entry name" value="WCX"/>
    <property type="match status" value="1"/>
</dbReference>
<dbReference type="InterPro" id="IPR043839">
    <property type="entry name" value="PafC_HTH"/>
</dbReference>
<dbReference type="Pfam" id="PF19187">
    <property type="entry name" value="HTH_PafC"/>
    <property type="match status" value="1"/>
</dbReference>
<dbReference type="PANTHER" id="PTHR34580">
    <property type="match status" value="1"/>
</dbReference>